<dbReference type="Proteomes" id="UP001219349">
    <property type="component" value="Chromosome"/>
</dbReference>
<keyword evidence="4" id="KW-1185">Reference proteome</keyword>
<feature type="signal peptide" evidence="1">
    <location>
        <begin position="1"/>
        <end position="20"/>
    </location>
</feature>
<dbReference type="EMBL" id="CP067136">
    <property type="protein sequence ID" value="WCR06120.1"/>
    <property type="molecule type" value="Genomic_DNA"/>
</dbReference>
<dbReference type="SUPFAM" id="SSF56935">
    <property type="entry name" value="Porins"/>
    <property type="match status" value="1"/>
</dbReference>
<proteinExistence type="predicted"/>
<dbReference type="RefSeq" id="WP_271886627.1">
    <property type="nucleotide sequence ID" value="NZ_CP067136.1"/>
</dbReference>
<feature type="domain" description="Porin" evidence="2">
    <location>
        <begin position="7"/>
        <end position="338"/>
    </location>
</feature>
<keyword evidence="1" id="KW-0732">Signal</keyword>
<dbReference type="InterPro" id="IPR023614">
    <property type="entry name" value="Porin_dom_sf"/>
</dbReference>
<evidence type="ECO:0000313" key="4">
    <source>
        <dbReference type="Proteomes" id="UP001219349"/>
    </source>
</evidence>
<dbReference type="Pfam" id="PF13609">
    <property type="entry name" value="Porin_4"/>
    <property type="match status" value="1"/>
</dbReference>
<sequence length="349" mass="38210">MKKALIASTALVLTAGVAAADVTISGYGRTGLNYYDGPQADRVTSDEFGNSWTQEANKTTIQSRLRLNIDASTSTDTGIDFGGRIRLQWDQGDEETTVAPGYLYMSTSGLRMEVGNSNTAFDSAGLLFASEVGIFDRSFGNSRGNFFAYNTDGYPSASNFDGDDLLNDYLGIFASYSIDNLTLRGSIVNPDQRYSPSFNFSKKEVGISVDYTWNDRLELSAAYVSNGAGLDGNDQWFVGARYAVMDNARIGLNYIDNGEPGEYVYDAGTNTYSWDQDDLDKTVVLYGDYTMNEWNFEAYIANNGDDANERDNAFGLGVNYDLGGARVSGGIQSDYNKDTLADFGVRFDF</sequence>
<dbReference type="InterPro" id="IPR033900">
    <property type="entry name" value="Gram_neg_porin_domain"/>
</dbReference>
<organism evidence="3 4">
    <name type="scientific">Paracoccus fistulariae</name>
    <dbReference type="NCBI Taxonomy" id="658446"/>
    <lineage>
        <taxon>Bacteria</taxon>
        <taxon>Pseudomonadati</taxon>
        <taxon>Pseudomonadota</taxon>
        <taxon>Alphaproteobacteria</taxon>
        <taxon>Rhodobacterales</taxon>
        <taxon>Paracoccaceae</taxon>
        <taxon>Paracoccus</taxon>
    </lineage>
</organism>
<protein>
    <submittedName>
        <fullName evidence="3">Porin</fullName>
    </submittedName>
</protein>
<evidence type="ECO:0000256" key="1">
    <source>
        <dbReference type="SAM" id="SignalP"/>
    </source>
</evidence>
<gene>
    <name evidence="3" type="ORF">JHX87_11480</name>
</gene>
<accession>A0ABY7SGH6</accession>
<feature type="chain" id="PRO_5045151020" evidence="1">
    <location>
        <begin position="21"/>
        <end position="349"/>
    </location>
</feature>
<evidence type="ECO:0000313" key="3">
    <source>
        <dbReference type="EMBL" id="WCR06120.1"/>
    </source>
</evidence>
<dbReference type="Gene3D" id="2.40.160.10">
    <property type="entry name" value="Porin"/>
    <property type="match status" value="1"/>
</dbReference>
<name>A0ABY7SGH6_9RHOB</name>
<evidence type="ECO:0000259" key="2">
    <source>
        <dbReference type="Pfam" id="PF13609"/>
    </source>
</evidence>
<reference evidence="3 4" key="1">
    <citation type="submission" date="2021-01" db="EMBL/GenBank/DDBJ databases">
        <title>Biogeographic distribution of Paracoccus.</title>
        <authorList>
            <person name="Hollensteiner J."/>
            <person name="Leineberger J."/>
            <person name="Brinkhoff T."/>
            <person name="Daniel R."/>
        </authorList>
    </citation>
    <scope>NUCLEOTIDE SEQUENCE [LARGE SCALE GENOMIC DNA]</scope>
    <source>
        <strain evidence="3 4">KCTC 22803</strain>
    </source>
</reference>